<dbReference type="Proteomes" id="UP001055114">
    <property type="component" value="Unassembled WGS sequence"/>
</dbReference>
<name>A0AA37KDU8_9BACT</name>
<dbReference type="EMBL" id="BQNZ01000003">
    <property type="protein sequence ID" value="GKH73495.1"/>
    <property type="molecule type" value="Genomic_DNA"/>
</dbReference>
<evidence type="ECO:0000313" key="1">
    <source>
        <dbReference type="EMBL" id="GKH73495.1"/>
    </source>
</evidence>
<reference evidence="1" key="1">
    <citation type="submission" date="2022-01" db="EMBL/GenBank/DDBJ databases">
        <title>Novel bile acid biosynthetic pathways are enriched in the microbiome of centenarians.</title>
        <authorList>
            <person name="Sato Y."/>
            <person name="Atarashi K."/>
            <person name="Plichta R.D."/>
            <person name="Arai Y."/>
            <person name="Sasajima S."/>
            <person name="Kearney M.S."/>
            <person name="Suda W."/>
            <person name="Takeshita K."/>
            <person name="Sasaki T."/>
            <person name="Okamoto S."/>
            <person name="Skelly N.A."/>
            <person name="Okamura Y."/>
            <person name="Vlamakis H."/>
            <person name="Li Y."/>
            <person name="Tanoue T."/>
            <person name="Takei H."/>
            <person name="Nittono H."/>
            <person name="Narushima S."/>
            <person name="Irie J."/>
            <person name="Itoh H."/>
            <person name="Moriya K."/>
            <person name="Sugiura Y."/>
            <person name="Suematsu M."/>
            <person name="Moritoki N."/>
            <person name="Shibata S."/>
            <person name="Littman R.D."/>
            <person name="Fischbach A.M."/>
            <person name="Uwamino Y."/>
            <person name="Inoue T."/>
            <person name="Honda A."/>
            <person name="Hattori M."/>
            <person name="Murai T."/>
            <person name="Xavier J.R."/>
            <person name="Hirose N."/>
            <person name="Honda K."/>
        </authorList>
    </citation>
    <scope>NUCLEOTIDE SEQUENCE</scope>
    <source>
        <strain evidence="1">CE91-St3</strain>
    </source>
</reference>
<protein>
    <submittedName>
        <fullName evidence="1">Uncharacterized protein</fullName>
    </submittedName>
</protein>
<organism evidence="1 2">
    <name type="scientific">Parabacteroides merdae</name>
    <dbReference type="NCBI Taxonomy" id="46503"/>
    <lineage>
        <taxon>Bacteria</taxon>
        <taxon>Pseudomonadati</taxon>
        <taxon>Bacteroidota</taxon>
        <taxon>Bacteroidia</taxon>
        <taxon>Bacteroidales</taxon>
        <taxon>Tannerellaceae</taxon>
        <taxon>Parabacteroides</taxon>
    </lineage>
</organism>
<gene>
    <name evidence="1" type="ORF">CE91St3_33580</name>
</gene>
<evidence type="ECO:0000313" key="2">
    <source>
        <dbReference type="Proteomes" id="UP001055114"/>
    </source>
</evidence>
<comment type="caution">
    <text evidence="1">The sequence shown here is derived from an EMBL/GenBank/DDBJ whole genome shotgun (WGS) entry which is preliminary data.</text>
</comment>
<proteinExistence type="predicted"/>
<dbReference type="AlphaFoldDB" id="A0AA37KDU8"/>
<sequence length="59" mass="6572">MKTIQTSISVGESIRVAGIDMNVISVDHKYSFAKLQATDKSEMATINISVLEEIKNRMK</sequence>
<dbReference type="RefSeq" id="WP_075965733.1">
    <property type="nucleotide sequence ID" value="NZ_BQNZ01000003.1"/>
</dbReference>
<accession>A0AA37KDU8</accession>